<reference evidence="1 2" key="1">
    <citation type="journal article" date="2008" name="Nature">
        <title>The genome of Laccaria bicolor provides insights into mycorrhizal symbiosis.</title>
        <authorList>
            <person name="Martin F."/>
            <person name="Aerts A."/>
            <person name="Ahren D."/>
            <person name="Brun A."/>
            <person name="Danchin E.G.J."/>
            <person name="Duchaussoy F."/>
            <person name="Gibon J."/>
            <person name="Kohler A."/>
            <person name="Lindquist E."/>
            <person name="Pereda V."/>
            <person name="Salamov A."/>
            <person name="Shapiro H.J."/>
            <person name="Wuyts J."/>
            <person name="Blaudez D."/>
            <person name="Buee M."/>
            <person name="Brokstein P."/>
            <person name="Canbaeck B."/>
            <person name="Cohen D."/>
            <person name="Courty P.E."/>
            <person name="Coutinho P.M."/>
            <person name="Delaruelle C."/>
            <person name="Detter J.C."/>
            <person name="Deveau A."/>
            <person name="DiFazio S."/>
            <person name="Duplessis S."/>
            <person name="Fraissinet-Tachet L."/>
            <person name="Lucic E."/>
            <person name="Frey-Klett P."/>
            <person name="Fourrey C."/>
            <person name="Feussner I."/>
            <person name="Gay G."/>
            <person name="Grimwood J."/>
            <person name="Hoegger P.J."/>
            <person name="Jain P."/>
            <person name="Kilaru S."/>
            <person name="Labbe J."/>
            <person name="Lin Y.C."/>
            <person name="Legue V."/>
            <person name="Le Tacon F."/>
            <person name="Marmeisse R."/>
            <person name="Melayah D."/>
            <person name="Montanini B."/>
            <person name="Muratet M."/>
            <person name="Nehls U."/>
            <person name="Niculita-Hirzel H."/>
            <person name="Oudot-Le Secq M.P."/>
            <person name="Peter M."/>
            <person name="Quesneville H."/>
            <person name="Rajashekar B."/>
            <person name="Reich M."/>
            <person name="Rouhier N."/>
            <person name="Schmutz J."/>
            <person name="Yin T."/>
            <person name="Chalot M."/>
            <person name="Henrissat B."/>
            <person name="Kuees U."/>
            <person name="Lucas S."/>
            <person name="Van de Peer Y."/>
            <person name="Podila G.K."/>
            <person name="Polle A."/>
            <person name="Pukkila P.J."/>
            <person name="Richardson P.M."/>
            <person name="Rouze P."/>
            <person name="Sanders I.R."/>
            <person name="Stajich J.E."/>
            <person name="Tunlid A."/>
            <person name="Tuskan G."/>
            <person name="Grigoriev I.V."/>
        </authorList>
    </citation>
    <scope>NUCLEOTIDE SEQUENCE [LARGE SCALE GENOMIC DNA]</scope>
    <source>
        <strain evidence="2">S238N-H82 / ATCC MYA-4686</strain>
    </source>
</reference>
<evidence type="ECO:0000313" key="1">
    <source>
        <dbReference type="EMBL" id="EDR04439.1"/>
    </source>
</evidence>
<organism evidence="2">
    <name type="scientific">Laccaria bicolor (strain S238N-H82 / ATCC MYA-4686)</name>
    <name type="common">Bicoloured deceiver</name>
    <name type="synonym">Laccaria laccata var. bicolor</name>
    <dbReference type="NCBI Taxonomy" id="486041"/>
    <lineage>
        <taxon>Eukaryota</taxon>
        <taxon>Fungi</taxon>
        <taxon>Dikarya</taxon>
        <taxon>Basidiomycota</taxon>
        <taxon>Agaricomycotina</taxon>
        <taxon>Agaricomycetes</taxon>
        <taxon>Agaricomycetidae</taxon>
        <taxon>Agaricales</taxon>
        <taxon>Agaricineae</taxon>
        <taxon>Hydnangiaceae</taxon>
        <taxon>Laccaria</taxon>
    </lineage>
</organism>
<evidence type="ECO:0000313" key="2">
    <source>
        <dbReference type="Proteomes" id="UP000001194"/>
    </source>
</evidence>
<dbReference type="HOGENOM" id="CLU_1204961_0_0_1"/>
<dbReference type="AlphaFoldDB" id="B0DLR4"/>
<dbReference type="EMBL" id="DS547118">
    <property type="protein sequence ID" value="EDR04439.1"/>
    <property type="molecule type" value="Genomic_DNA"/>
</dbReference>
<dbReference type="RefSeq" id="XP_001884958.1">
    <property type="nucleotide sequence ID" value="XM_001884923.1"/>
</dbReference>
<dbReference type="Proteomes" id="UP000001194">
    <property type="component" value="Unassembled WGS sequence"/>
</dbReference>
<keyword evidence="2" id="KW-1185">Reference proteome</keyword>
<name>B0DLR4_LACBS</name>
<accession>B0DLR4</accession>
<sequence>MAKVSTPSDRTHVDHLNITTLQHADQQTNANLGITRIHTRITGSMIELNASLSIAPCRHSNSNGVTHFARHPTPPTRTLAPQPRKLKLKAEWNNSPSAASIRCPSKRIYNERNVFHWDTTPQEMLRFIPWSFSWRVWQAPYRKLGNMVRRWLFVQPLPLTRDRVVAYPWSFLVGSQEEMSKTTITACLRSGRTSQAFTNPRGKNFDYAFYTSISPGHVGLEPSPARLHFR</sequence>
<proteinExistence type="predicted"/>
<dbReference type="InParanoid" id="B0DLR4"/>
<protein>
    <submittedName>
        <fullName evidence="1">Predicted protein</fullName>
    </submittedName>
</protein>
<dbReference type="KEGG" id="lbc:LACBIDRAFT_330571"/>
<gene>
    <name evidence="1" type="ORF">LACBIDRAFT_330571</name>
</gene>
<dbReference type="GeneID" id="6080478"/>